<comment type="caution">
    <text evidence="1">The sequence shown here is derived from an EMBL/GenBank/DDBJ whole genome shotgun (WGS) entry which is preliminary data.</text>
</comment>
<gene>
    <name evidence="1" type="ORF">ACFOEV_04920</name>
</gene>
<dbReference type="Proteomes" id="UP001595579">
    <property type="component" value="Unassembled WGS sequence"/>
</dbReference>
<dbReference type="RefSeq" id="WP_386772024.1">
    <property type="nucleotide sequence ID" value="NZ_JBHRUG010000012.1"/>
</dbReference>
<proteinExistence type="predicted"/>
<evidence type="ECO:0000313" key="1">
    <source>
        <dbReference type="EMBL" id="MFC3282950.1"/>
    </source>
</evidence>
<name>A0ABV7LL71_9GAMM</name>
<accession>A0ABV7LL71</accession>
<organism evidence="1 2">
    <name type="scientific">Litchfieldella rifensis</name>
    <dbReference type="NCBI Taxonomy" id="762643"/>
    <lineage>
        <taxon>Bacteria</taxon>
        <taxon>Pseudomonadati</taxon>
        <taxon>Pseudomonadota</taxon>
        <taxon>Gammaproteobacteria</taxon>
        <taxon>Oceanospirillales</taxon>
        <taxon>Halomonadaceae</taxon>
        <taxon>Litchfieldella</taxon>
    </lineage>
</organism>
<reference evidence="2" key="1">
    <citation type="journal article" date="2019" name="Int. J. Syst. Evol. Microbiol.">
        <title>The Global Catalogue of Microorganisms (GCM) 10K type strain sequencing project: providing services to taxonomists for standard genome sequencing and annotation.</title>
        <authorList>
            <consortium name="The Broad Institute Genomics Platform"/>
            <consortium name="The Broad Institute Genome Sequencing Center for Infectious Disease"/>
            <person name="Wu L."/>
            <person name="Ma J."/>
        </authorList>
    </citation>
    <scope>NUCLEOTIDE SEQUENCE [LARGE SCALE GENOMIC DNA]</scope>
    <source>
        <strain evidence="2">CECT 7698</strain>
    </source>
</reference>
<evidence type="ECO:0000313" key="2">
    <source>
        <dbReference type="Proteomes" id="UP001595579"/>
    </source>
</evidence>
<keyword evidence="2" id="KW-1185">Reference proteome</keyword>
<sequence length="359" mass="39057">MDQELTSELSPTTVPTPGRFYQIQKGKGGLLTTTGRAYGLGAGTARLNRAKAINGHPQNRKFWVRPANAFERNHFPNGIISFSPIFTCGPNQRRAERGEKRCFARIYIPSVKAPRPDESDACGVPTRTSHDELELEFDIAELEQESRRVTVRPRLCLFQDHRLSTHRNHFHCGAARQARHIGAIASPVIGSCRRRTGPTPYDTGAEIIAAIEAARDCLGRRAVDDVHIFSHSGPSGVYGTTAGSAGLYQASNRGVDRSAGGRTVTDIPTAALANNVRFVLHGCNTAAGADNIARSLYRHLAASLTNPRVYGHHNSGCAGRNSSWREYSNRHPRGRNLRSLPGIVSNQPFGGRRGCCGGT</sequence>
<evidence type="ECO:0008006" key="3">
    <source>
        <dbReference type="Google" id="ProtNLM"/>
    </source>
</evidence>
<protein>
    <recommendedName>
        <fullName evidence="3">DUF4347 domain-containing protein</fullName>
    </recommendedName>
</protein>
<dbReference type="EMBL" id="JBHRUG010000012">
    <property type="protein sequence ID" value="MFC3282950.1"/>
    <property type="molecule type" value="Genomic_DNA"/>
</dbReference>